<keyword evidence="1" id="KW-1185">Reference proteome</keyword>
<protein>
    <submittedName>
        <fullName evidence="2">Uncharacterized protein LOC117235920</fullName>
    </submittedName>
</protein>
<evidence type="ECO:0000313" key="1">
    <source>
        <dbReference type="Proteomes" id="UP000504631"/>
    </source>
</evidence>
<reference evidence="2" key="1">
    <citation type="submission" date="2025-08" db="UniProtKB">
        <authorList>
            <consortium name="RefSeq"/>
        </authorList>
    </citation>
    <scope>IDENTIFICATION</scope>
    <source>
        <tissue evidence="2">Muscle</tissue>
    </source>
</reference>
<gene>
    <name evidence="2" type="primary">LOC117235920</name>
</gene>
<name>A0A6J3KM84_9HYME</name>
<dbReference type="Proteomes" id="UP000504631">
    <property type="component" value="Unplaced"/>
</dbReference>
<evidence type="ECO:0000313" key="2">
    <source>
        <dbReference type="RefSeq" id="XP_033354297.1"/>
    </source>
</evidence>
<accession>A0A6J3KM84</accession>
<dbReference type="KEGG" id="bvk:117235920"/>
<dbReference type="RefSeq" id="XP_033354297.1">
    <property type="nucleotide sequence ID" value="XM_033498406.1"/>
</dbReference>
<sequence>MNLHNDYSSKSRGHISITPQMILAAIKRLHLRKVYVPSNLISEYLRGSYPVENNVRMFTEELKRKLDCAVRVGLILKYGEDLYYLPTLRQKANALKTAFTAFWEIYKNYPKFRISKARNQNKNHFTLKERTKNRKYSKNNDDHSK</sequence>
<dbReference type="GeneID" id="117235920"/>
<proteinExistence type="predicted"/>
<organism evidence="1 2">
    <name type="scientific">Bombus vosnesenskii</name>
    <dbReference type="NCBI Taxonomy" id="207650"/>
    <lineage>
        <taxon>Eukaryota</taxon>
        <taxon>Metazoa</taxon>
        <taxon>Ecdysozoa</taxon>
        <taxon>Arthropoda</taxon>
        <taxon>Hexapoda</taxon>
        <taxon>Insecta</taxon>
        <taxon>Pterygota</taxon>
        <taxon>Neoptera</taxon>
        <taxon>Endopterygota</taxon>
        <taxon>Hymenoptera</taxon>
        <taxon>Apocrita</taxon>
        <taxon>Aculeata</taxon>
        <taxon>Apoidea</taxon>
        <taxon>Anthophila</taxon>
        <taxon>Apidae</taxon>
        <taxon>Bombus</taxon>
        <taxon>Pyrobombus</taxon>
    </lineage>
</organism>
<dbReference type="AlphaFoldDB" id="A0A6J3KM84"/>